<evidence type="ECO:0000313" key="3">
    <source>
        <dbReference type="Proteomes" id="UP000076154"/>
    </source>
</evidence>
<reference evidence="2" key="1">
    <citation type="submission" date="2018-04" db="EMBL/GenBank/DDBJ databases">
        <title>Whole genome sequencing of Hypsizygus marmoreus.</title>
        <authorList>
            <person name="Choi I.-G."/>
            <person name="Min B."/>
            <person name="Kim J.-G."/>
            <person name="Kim S."/>
            <person name="Oh Y.-L."/>
            <person name="Kong W.-S."/>
            <person name="Park H."/>
            <person name="Jeong J."/>
            <person name="Song E.-S."/>
        </authorList>
    </citation>
    <scope>NUCLEOTIDE SEQUENCE [LARGE SCALE GENOMIC DNA]</scope>
    <source>
        <strain evidence="2">51987-8</strain>
    </source>
</reference>
<feature type="compositionally biased region" description="Basic and acidic residues" evidence="1">
    <location>
        <begin position="57"/>
        <end position="67"/>
    </location>
</feature>
<feature type="region of interest" description="Disordered" evidence="1">
    <location>
        <begin position="57"/>
        <end position="76"/>
    </location>
</feature>
<name>A0A369K044_HYPMA</name>
<protein>
    <submittedName>
        <fullName evidence="2">Uncharacterized protein</fullName>
    </submittedName>
</protein>
<evidence type="ECO:0000313" key="2">
    <source>
        <dbReference type="EMBL" id="RDB27969.1"/>
    </source>
</evidence>
<organism evidence="2 3">
    <name type="scientific">Hypsizygus marmoreus</name>
    <name type="common">White beech mushroom</name>
    <name type="synonym">Agaricus marmoreus</name>
    <dbReference type="NCBI Taxonomy" id="39966"/>
    <lineage>
        <taxon>Eukaryota</taxon>
        <taxon>Fungi</taxon>
        <taxon>Dikarya</taxon>
        <taxon>Basidiomycota</taxon>
        <taxon>Agaricomycotina</taxon>
        <taxon>Agaricomycetes</taxon>
        <taxon>Agaricomycetidae</taxon>
        <taxon>Agaricales</taxon>
        <taxon>Tricholomatineae</taxon>
        <taxon>Lyophyllaceae</taxon>
        <taxon>Hypsizygus</taxon>
    </lineage>
</organism>
<dbReference type="InParanoid" id="A0A369K044"/>
<keyword evidence="3" id="KW-1185">Reference proteome</keyword>
<proteinExistence type="predicted"/>
<sequence>MMGRSPDALHPNVHLSRSIWIASRPSAQTWFSIYQVSCYNSQTPALNLAASPIVDYEARRNPRRNPDQHPTLPRRS</sequence>
<dbReference type="Proteomes" id="UP000076154">
    <property type="component" value="Unassembled WGS sequence"/>
</dbReference>
<accession>A0A369K044</accession>
<dbReference type="AlphaFoldDB" id="A0A369K044"/>
<dbReference type="EMBL" id="LUEZ02000013">
    <property type="protein sequence ID" value="RDB27969.1"/>
    <property type="molecule type" value="Genomic_DNA"/>
</dbReference>
<comment type="caution">
    <text evidence="2">The sequence shown here is derived from an EMBL/GenBank/DDBJ whole genome shotgun (WGS) entry which is preliminary data.</text>
</comment>
<gene>
    <name evidence="2" type="ORF">Hypma_002103</name>
</gene>
<evidence type="ECO:0000256" key="1">
    <source>
        <dbReference type="SAM" id="MobiDB-lite"/>
    </source>
</evidence>